<keyword evidence="8" id="KW-0675">Receptor</keyword>
<dbReference type="OrthoDB" id="408249at2759"/>
<dbReference type="PANTHER" id="PTHR42103:SF2">
    <property type="entry name" value="AB HYDROLASE-1 DOMAIN-CONTAINING PROTEIN"/>
    <property type="match status" value="1"/>
</dbReference>
<comment type="subcellular location">
    <subcellularLocation>
        <location evidence="1">Membrane</location>
        <topology evidence="1">Multi-pass membrane protein</topology>
    </subcellularLocation>
</comment>
<name>A0A1Q9EHF4_SYMMI</name>
<dbReference type="InterPro" id="IPR006202">
    <property type="entry name" value="Neur_chan_lig-bd"/>
</dbReference>
<evidence type="ECO:0000313" key="9">
    <source>
        <dbReference type="Proteomes" id="UP000186817"/>
    </source>
</evidence>
<feature type="transmembrane region" description="Helical" evidence="6">
    <location>
        <begin position="407"/>
        <end position="435"/>
    </location>
</feature>
<dbReference type="Pfam" id="PF02931">
    <property type="entry name" value="Neur_chan_LBD"/>
    <property type="match status" value="1"/>
</dbReference>
<evidence type="ECO:0000313" key="8">
    <source>
        <dbReference type="EMBL" id="OLQ06860.1"/>
    </source>
</evidence>
<dbReference type="InterPro" id="IPR036734">
    <property type="entry name" value="Neur_chan_lig-bd_sf"/>
</dbReference>
<keyword evidence="2 6" id="KW-0812">Transmembrane</keyword>
<dbReference type="SUPFAM" id="SSF53474">
    <property type="entry name" value="alpha/beta-Hydrolases"/>
    <property type="match status" value="1"/>
</dbReference>
<keyword evidence="3 6" id="KW-1133">Transmembrane helix</keyword>
<dbReference type="InterPro" id="IPR011992">
    <property type="entry name" value="EF-hand-dom_pair"/>
</dbReference>
<dbReference type="GO" id="GO:0005230">
    <property type="term" value="F:extracellular ligand-gated monoatomic ion channel activity"/>
    <property type="evidence" value="ECO:0007669"/>
    <property type="project" value="InterPro"/>
</dbReference>
<dbReference type="GO" id="GO:0004888">
    <property type="term" value="F:transmembrane signaling receptor activity"/>
    <property type="evidence" value="ECO:0007669"/>
    <property type="project" value="InterPro"/>
</dbReference>
<dbReference type="InterPro" id="IPR002048">
    <property type="entry name" value="EF_hand_dom"/>
</dbReference>
<dbReference type="CDD" id="cd18989">
    <property type="entry name" value="LGIC_ECD_cation"/>
    <property type="match status" value="1"/>
</dbReference>
<dbReference type="InterPro" id="IPR036719">
    <property type="entry name" value="Neuro-gated_channel_TM_sf"/>
</dbReference>
<evidence type="ECO:0000256" key="6">
    <source>
        <dbReference type="SAM" id="Phobius"/>
    </source>
</evidence>
<dbReference type="AlphaFoldDB" id="A0A1Q9EHF4"/>
<comment type="caution">
    <text evidence="8">The sequence shown here is derived from an EMBL/GenBank/DDBJ whole genome shotgun (WGS) entry which is preliminary data.</text>
</comment>
<feature type="region of interest" description="Disordered" evidence="5">
    <location>
        <begin position="647"/>
        <end position="688"/>
    </location>
</feature>
<dbReference type="SUPFAM" id="SSF90112">
    <property type="entry name" value="Neurotransmitter-gated ion-channel transmembrane pore"/>
    <property type="match status" value="1"/>
</dbReference>
<dbReference type="InterPro" id="IPR038050">
    <property type="entry name" value="Neuro_actylchol_rec"/>
</dbReference>
<dbReference type="EMBL" id="LSRX01000151">
    <property type="protein sequence ID" value="OLQ06860.1"/>
    <property type="molecule type" value="Genomic_DNA"/>
</dbReference>
<keyword evidence="4 6" id="KW-0472">Membrane</keyword>
<feature type="compositionally biased region" description="Polar residues" evidence="5">
    <location>
        <begin position="677"/>
        <end position="686"/>
    </location>
</feature>
<dbReference type="SUPFAM" id="SSF63712">
    <property type="entry name" value="Nicotinic receptor ligand binding domain-like"/>
    <property type="match status" value="1"/>
</dbReference>
<dbReference type="InterPro" id="IPR029058">
    <property type="entry name" value="AB_hydrolase_fold"/>
</dbReference>
<dbReference type="Gene3D" id="2.70.170.10">
    <property type="entry name" value="Neurotransmitter-gated ion-channel ligand-binding domain"/>
    <property type="match status" value="1"/>
</dbReference>
<dbReference type="Gene3D" id="1.20.58.390">
    <property type="entry name" value="Neurotransmitter-gated ion-channel transmembrane domain"/>
    <property type="match status" value="1"/>
</dbReference>
<feature type="region of interest" description="Disordered" evidence="5">
    <location>
        <begin position="1"/>
        <end position="48"/>
    </location>
</feature>
<keyword evidence="9" id="KW-1185">Reference proteome</keyword>
<evidence type="ECO:0000256" key="3">
    <source>
        <dbReference type="ARBA" id="ARBA00022989"/>
    </source>
</evidence>
<evidence type="ECO:0000259" key="7">
    <source>
        <dbReference type="PROSITE" id="PS50222"/>
    </source>
</evidence>
<evidence type="ECO:0000256" key="4">
    <source>
        <dbReference type="ARBA" id="ARBA00023136"/>
    </source>
</evidence>
<dbReference type="PROSITE" id="PS50222">
    <property type="entry name" value="EF_HAND_2"/>
    <property type="match status" value="1"/>
</dbReference>
<gene>
    <name evidence="8" type="primary">Glra2</name>
    <name evidence="8" type="ORF">AK812_SmicGene9823</name>
</gene>
<dbReference type="GO" id="GO:0005509">
    <property type="term" value="F:calcium ion binding"/>
    <property type="evidence" value="ECO:0007669"/>
    <property type="project" value="InterPro"/>
</dbReference>
<dbReference type="Gene3D" id="3.40.50.1820">
    <property type="entry name" value="alpha/beta hydrolase"/>
    <property type="match status" value="1"/>
</dbReference>
<dbReference type="GO" id="GO:0016020">
    <property type="term" value="C:membrane"/>
    <property type="evidence" value="ECO:0007669"/>
    <property type="project" value="UniProtKB-SubCell"/>
</dbReference>
<organism evidence="8 9">
    <name type="scientific">Symbiodinium microadriaticum</name>
    <name type="common">Dinoflagellate</name>
    <name type="synonym">Zooxanthella microadriatica</name>
    <dbReference type="NCBI Taxonomy" id="2951"/>
    <lineage>
        <taxon>Eukaryota</taxon>
        <taxon>Sar</taxon>
        <taxon>Alveolata</taxon>
        <taxon>Dinophyceae</taxon>
        <taxon>Suessiales</taxon>
        <taxon>Symbiodiniaceae</taxon>
        <taxon>Symbiodinium</taxon>
    </lineage>
</organism>
<dbReference type="PRINTS" id="PR00252">
    <property type="entry name" value="NRIONCHANNEL"/>
</dbReference>
<dbReference type="Proteomes" id="UP000186817">
    <property type="component" value="Unassembled WGS sequence"/>
</dbReference>
<evidence type="ECO:0000256" key="2">
    <source>
        <dbReference type="ARBA" id="ARBA00022692"/>
    </source>
</evidence>
<accession>A0A1Q9EHF4</accession>
<dbReference type="PANTHER" id="PTHR42103">
    <property type="entry name" value="ALPHA/BETA-HYDROLASES SUPERFAMILY PROTEIN"/>
    <property type="match status" value="1"/>
</dbReference>
<protein>
    <submittedName>
        <fullName evidence="8">Glycine receptor subunit alpha-2</fullName>
    </submittedName>
</protein>
<reference evidence="8 9" key="1">
    <citation type="submission" date="2016-02" db="EMBL/GenBank/DDBJ databases">
        <title>Genome analysis of coral dinoflagellate symbionts highlights evolutionary adaptations to a symbiotic lifestyle.</title>
        <authorList>
            <person name="Aranda M."/>
            <person name="Li Y."/>
            <person name="Liew Y.J."/>
            <person name="Baumgarten S."/>
            <person name="Simakov O."/>
            <person name="Wilson M."/>
            <person name="Piel J."/>
            <person name="Ashoor H."/>
            <person name="Bougouffa S."/>
            <person name="Bajic V.B."/>
            <person name="Ryu T."/>
            <person name="Ravasi T."/>
            <person name="Bayer T."/>
            <person name="Micklem G."/>
            <person name="Kim H."/>
            <person name="Bhak J."/>
            <person name="Lajeunesse T.C."/>
            <person name="Voolstra C.R."/>
        </authorList>
    </citation>
    <scope>NUCLEOTIDE SEQUENCE [LARGE SCALE GENOMIC DNA]</scope>
    <source>
        <strain evidence="8 9">CCMP2467</strain>
    </source>
</reference>
<evidence type="ECO:0000256" key="1">
    <source>
        <dbReference type="ARBA" id="ARBA00004141"/>
    </source>
</evidence>
<dbReference type="InterPro" id="IPR006201">
    <property type="entry name" value="Neur_channel"/>
</dbReference>
<evidence type="ECO:0000256" key="5">
    <source>
        <dbReference type="SAM" id="MobiDB-lite"/>
    </source>
</evidence>
<proteinExistence type="predicted"/>
<feature type="transmembrane region" description="Helical" evidence="6">
    <location>
        <begin position="351"/>
        <end position="372"/>
    </location>
</feature>
<feature type="domain" description="EF-hand" evidence="7">
    <location>
        <begin position="474"/>
        <end position="509"/>
    </location>
</feature>
<feature type="compositionally biased region" description="Basic and acidic residues" evidence="5">
    <location>
        <begin position="665"/>
        <end position="676"/>
    </location>
</feature>
<sequence>MLVTLVHEDEDDDAEEKEEKGEERGEEDDDNDKKADAQAADDEDHDDAVCSADAPEVAGGIKGPPPVKLLWHPGIRSITRLKEAVRGQLVVDISDVGFPAFVGRALRPDMVHPAQLLLTAFLATSGSLAACPTADELLVSLTTSGYEPRTLPNHSPSGVNGPPVEVSVQLYLAAIVQVDQKQQLLSVEGYFRQEWRDERLNQSAGVGDCDDAITLDLPVRGIWQPDIYFDNTIREWYGVGSMRIYPDARVWRSVRFNHLLRCPMSFHRLPFDTQRCFILIGSYSWEVSKVNTSAFSDGPVELPEGYDGTIEWELLEVTSEVTTQWFGTGANRKGYKYVTIYLSLQRRSSNLIMFVFGTAIGFSLVAFSGLFIPKAAAPARVASSVIPVLIMLNLQNNVTNQLPALSYLTWLTSFLVTMTLFTMSTVFEYGVVSVLMQVEARKIRKFEAFKRLTADAHKRAEEQEVTISMEDIQKTDAAVAYVYKLFDSDGESGLTLKEVQSGFKALGQHFSLDQVKETFIKLGVEGHRMKKEDFHRMLKDIDDYMPGKNAFKLTFWEREPADQVDIVFRWAFIIGLLRMMFDVTESPVRADEAVTGETGSIVLAGVNPRSAAAVAQRARDKLTEDSQGSGESLVSLRGLAEPVGANACQKTPALPRMPPKTQPSEAKKKQKEERGEQASSAASTRNSFREARHSIPVGNSSVDALVCVVQNSPIGVIALHPWGPLGGSMADPHPHTVCRLFGTAGCTTVRFNFRGGIGSGASSVEDVKAVAAWMTKPNPLPETGGRILCSNVLIVGYSYGSIIGAAAAAEIPSVIGYAALGPPLDYGWALYMFNAQNLRAQAARSAGKPKLLVVGTTDEFCSMKSFKGFADSLPGPKDMHVIEGANHFQLYSYLPEALTKWVISGFKVQSLEEFAAGRHLAKPEVAPAANPQP</sequence>
<dbReference type="SUPFAM" id="SSF47473">
    <property type="entry name" value="EF-hand"/>
    <property type="match status" value="1"/>
</dbReference>